<organism evidence="1 2">
    <name type="scientific">Anisodus acutangulus</name>
    <dbReference type="NCBI Taxonomy" id="402998"/>
    <lineage>
        <taxon>Eukaryota</taxon>
        <taxon>Viridiplantae</taxon>
        <taxon>Streptophyta</taxon>
        <taxon>Embryophyta</taxon>
        <taxon>Tracheophyta</taxon>
        <taxon>Spermatophyta</taxon>
        <taxon>Magnoliopsida</taxon>
        <taxon>eudicotyledons</taxon>
        <taxon>Gunneridae</taxon>
        <taxon>Pentapetalae</taxon>
        <taxon>asterids</taxon>
        <taxon>lamiids</taxon>
        <taxon>Solanales</taxon>
        <taxon>Solanaceae</taxon>
        <taxon>Solanoideae</taxon>
        <taxon>Hyoscyameae</taxon>
        <taxon>Anisodus</taxon>
    </lineage>
</organism>
<protein>
    <submittedName>
        <fullName evidence="1">Uncharacterized protein</fullName>
    </submittedName>
</protein>
<sequence length="174" mass="18038">MTSRAGGGGMFGGIGLKIGSWTGKGSGCTGGWTVLTRSMTRVDAWDPDVGWHRLDGGVQIVVAVVEDFPLLRSVVAGEQGNCEGSGIPKAVGESSVGAFGKSLGKDLNPKANEYVPIEGLVTLNQACVDVPSCSGSDLAETLAENENDEILSYMANMFNEGPAVEATEDRLTQA</sequence>
<dbReference type="EMBL" id="JAJAGQ010000009">
    <property type="protein sequence ID" value="KAJ8553766.1"/>
    <property type="molecule type" value="Genomic_DNA"/>
</dbReference>
<proteinExistence type="predicted"/>
<accession>A0A9Q1MB48</accession>
<dbReference type="Proteomes" id="UP001152561">
    <property type="component" value="Unassembled WGS sequence"/>
</dbReference>
<name>A0A9Q1MB48_9SOLA</name>
<reference evidence="2" key="1">
    <citation type="journal article" date="2023" name="Proc. Natl. Acad. Sci. U.S.A.">
        <title>Genomic and structural basis for evolution of tropane alkaloid biosynthesis.</title>
        <authorList>
            <person name="Wanga Y.-J."/>
            <person name="Taina T."/>
            <person name="Yua J.-Y."/>
            <person name="Lia J."/>
            <person name="Xua B."/>
            <person name="Chenc J."/>
            <person name="D'Auriad J.C."/>
            <person name="Huanga J.-P."/>
            <person name="Huanga S.-X."/>
        </authorList>
    </citation>
    <scope>NUCLEOTIDE SEQUENCE [LARGE SCALE GENOMIC DNA]</scope>
    <source>
        <strain evidence="2">cv. KIB-2019</strain>
    </source>
</reference>
<evidence type="ECO:0000313" key="1">
    <source>
        <dbReference type="EMBL" id="KAJ8553766.1"/>
    </source>
</evidence>
<keyword evidence="2" id="KW-1185">Reference proteome</keyword>
<evidence type="ECO:0000313" key="2">
    <source>
        <dbReference type="Proteomes" id="UP001152561"/>
    </source>
</evidence>
<comment type="caution">
    <text evidence="1">The sequence shown here is derived from an EMBL/GenBank/DDBJ whole genome shotgun (WGS) entry which is preliminary data.</text>
</comment>
<gene>
    <name evidence="1" type="ORF">K7X08_024444</name>
</gene>
<dbReference type="AlphaFoldDB" id="A0A9Q1MB48"/>